<dbReference type="RefSeq" id="WP_057952964.1">
    <property type="nucleotide sequence ID" value="NZ_CP013118.1"/>
</dbReference>
<dbReference type="KEGG" id="blq:L21SP5_01869"/>
<feature type="transmembrane region" description="Helical" evidence="1">
    <location>
        <begin position="109"/>
        <end position="129"/>
    </location>
</feature>
<dbReference type="STRING" id="1307839.L21SP5_01869"/>
<keyword evidence="1" id="KW-1133">Transmembrane helix</keyword>
<keyword evidence="3" id="KW-1185">Reference proteome</keyword>
<name>A0A0S2I023_9BACT</name>
<dbReference type="OrthoDB" id="9789112at2"/>
<protein>
    <recommendedName>
        <fullName evidence="4">Zincin peptidase</fullName>
    </recommendedName>
</protein>
<feature type="transmembrane region" description="Helical" evidence="1">
    <location>
        <begin position="135"/>
        <end position="157"/>
    </location>
</feature>
<dbReference type="PATRIC" id="fig|1307839.3.peg.1975"/>
<sequence length="181" mass="20334">MTNKKTKVYTTSIARANLFALIITIPVAALFVAPYLLFWPATVLINSLDNILIKFIPVLILGTIIHELIHGITWAVYASKGWRSIKFGIKWTLLTPYCHCKEPLKKSHFLLGTIMPLILMGIIPGLTGIATGYPYLLLFGIFFTWAAAGDILGAWMLRKVKRHEWVADHPDTLGFLVLDEK</sequence>
<dbReference type="Proteomes" id="UP000064893">
    <property type="component" value="Chromosome"/>
</dbReference>
<dbReference type="Pfam" id="PF11667">
    <property type="entry name" value="DUF3267"/>
    <property type="match status" value="1"/>
</dbReference>
<evidence type="ECO:0000313" key="2">
    <source>
        <dbReference type="EMBL" id="ALO15509.1"/>
    </source>
</evidence>
<evidence type="ECO:0000256" key="1">
    <source>
        <dbReference type="SAM" id="Phobius"/>
    </source>
</evidence>
<keyword evidence="1" id="KW-0472">Membrane</keyword>
<dbReference type="EMBL" id="CP013118">
    <property type="protein sequence ID" value="ALO15509.1"/>
    <property type="molecule type" value="Genomic_DNA"/>
</dbReference>
<accession>A0A0S2I023</accession>
<dbReference type="AlphaFoldDB" id="A0A0S2I023"/>
<gene>
    <name evidence="2" type="ORF">L21SP5_01869</name>
</gene>
<keyword evidence="1" id="KW-0812">Transmembrane</keyword>
<evidence type="ECO:0008006" key="4">
    <source>
        <dbReference type="Google" id="ProtNLM"/>
    </source>
</evidence>
<feature type="transmembrane region" description="Helical" evidence="1">
    <location>
        <begin position="51"/>
        <end position="77"/>
    </location>
</feature>
<reference evidence="2 3" key="1">
    <citation type="submission" date="2015-11" db="EMBL/GenBank/DDBJ databases">
        <title>Description and complete genome sequence of a novel strain predominating in hypersaline microbial mats and representing a new family of the Bacteriodetes phylum.</title>
        <authorList>
            <person name="Spring S."/>
            <person name="Bunk B."/>
            <person name="Sproer C."/>
            <person name="Klenk H.-P."/>
        </authorList>
    </citation>
    <scope>NUCLEOTIDE SEQUENCE [LARGE SCALE GENOMIC DNA]</scope>
    <source>
        <strain evidence="2 3">L21-Spi-D4</strain>
    </source>
</reference>
<organism evidence="2 3">
    <name type="scientific">Salinivirga cyanobacteriivorans</name>
    <dbReference type="NCBI Taxonomy" id="1307839"/>
    <lineage>
        <taxon>Bacteria</taxon>
        <taxon>Pseudomonadati</taxon>
        <taxon>Bacteroidota</taxon>
        <taxon>Bacteroidia</taxon>
        <taxon>Bacteroidales</taxon>
        <taxon>Salinivirgaceae</taxon>
        <taxon>Salinivirga</taxon>
    </lineage>
</organism>
<dbReference type="InterPro" id="IPR021683">
    <property type="entry name" value="DUF3267"/>
</dbReference>
<evidence type="ECO:0000313" key="3">
    <source>
        <dbReference type="Proteomes" id="UP000064893"/>
    </source>
</evidence>
<proteinExistence type="predicted"/>
<feature type="transmembrane region" description="Helical" evidence="1">
    <location>
        <begin position="12"/>
        <end position="39"/>
    </location>
</feature>